<accession>A0A8J6A5Y4</accession>
<name>A0A8J6A5Y4_GALPY</name>
<evidence type="ECO:0000259" key="2">
    <source>
        <dbReference type="Pfam" id="PF15737"/>
    </source>
</evidence>
<feature type="domain" description="DUF4685" evidence="2">
    <location>
        <begin position="207"/>
        <end position="296"/>
    </location>
</feature>
<evidence type="ECO:0000313" key="3">
    <source>
        <dbReference type="EMBL" id="KAG8512747.1"/>
    </source>
</evidence>
<dbReference type="Pfam" id="PF15737">
    <property type="entry name" value="DUF4685"/>
    <property type="match status" value="1"/>
</dbReference>
<organism evidence="3 4">
    <name type="scientific">Galemys pyrenaicus</name>
    <name type="common">Iberian desman</name>
    <name type="synonym">Pyrenean desman</name>
    <dbReference type="NCBI Taxonomy" id="202257"/>
    <lineage>
        <taxon>Eukaryota</taxon>
        <taxon>Metazoa</taxon>
        <taxon>Chordata</taxon>
        <taxon>Craniata</taxon>
        <taxon>Vertebrata</taxon>
        <taxon>Euteleostomi</taxon>
        <taxon>Mammalia</taxon>
        <taxon>Eutheria</taxon>
        <taxon>Laurasiatheria</taxon>
        <taxon>Eulipotyphla</taxon>
        <taxon>Talpidae</taxon>
        <taxon>Galemys</taxon>
    </lineage>
</organism>
<sequence length="367" mass="39762">MPRRHPKPGAQQVAPQGFPGDGDRRSRAPPLPRLTQPELRAAPGAKGSRMSVGGSGWWPDSRSEWSHLELAGGGRSSRPHLPALPTAAQRAAQNRRVAKSLLLPPLFLAPQDPAPPRRGPEQREDARRDSVPEGPEILGALLGELLPSRFRQFLRQLGAHLSSAMPEGGVREPPALSEFQPLGARRPAVSARDLQGAALPRMFPGGRSPYLRTGLQKALLHQIPDLGLLRSGQSQYNISNKSSQFHSPQAPKLKAVLSPSSSGEGSGPHRRCCPFRVRFADETLRDAAIRYWERYCTGFVSLQSHDVLGPEARDFHRAPAPPVFRNSSDMDTYWGSRPAEGREPGLLLAALRGLQTGAGAMKPAGMG</sequence>
<reference evidence="3" key="1">
    <citation type="journal article" date="2021" name="Evol. Appl.">
        <title>The genome of the Pyrenean desman and the effects of bottlenecks and inbreeding on the genomic landscape of an endangered species.</title>
        <authorList>
            <person name="Escoda L."/>
            <person name="Castresana J."/>
        </authorList>
    </citation>
    <scope>NUCLEOTIDE SEQUENCE</scope>
    <source>
        <strain evidence="3">IBE-C5619</strain>
    </source>
</reference>
<evidence type="ECO:0000313" key="4">
    <source>
        <dbReference type="Proteomes" id="UP000700334"/>
    </source>
</evidence>
<proteinExistence type="predicted"/>
<dbReference type="AlphaFoldDB" id="A0A8J6A5Y4"/>
<dbReference type="PANTHER" id="PTHR36865:SF1">
    <property type="entry name" value="RIKEN CDNA 1700001O22 GENE"/>
    <property type="match status" value="1"/>
</dbReference>
<keyword evidence="4" id="KW-1185">Reference proteome</keyword>
<dbReference type="InterPro" id="IPR032756">
    <property type="entry name" value="DUF4685"/>
</dbReference>
<feature type="region of interest" description="Disordered" evidence="1">
    <location>
        <begin position="1"/>
        <end position="134"/>
    </location>
</feature>
<comment type="caution">
    <text evidence="3">The sequence shown here is derived from an EMBL/GenBank/DDBJ whole genome shotgun (WGS) entry which is preliminary data.</text>
</comment>
<feature type="region of interest" description="Disordered" evidence="1">
    <location>
        <begin position="239"/>
        <end position="269"/>
    </location>
</feature>
<gene>
    <name evidence="3" type="ORF">J0S82_007692</name>
</gene>
<dbReference type="EMBL" id="JAGFMF010011785">
    <property type="protein sequence ID" value="KAG8512747.1"/>
    <property type="molecule type" value="Genomic_DNA"/>
</dbReference>
<feature type="compositionally biased region" description="Basic and acidic residues" evidence="1">
    <location>
        <begin position="118"/>
        <end position="131"/>
    </location>
</feature>
<dbReference type="PANTHER" id="PTHR36865">
    <property type="entry name" value="RIKEN CDNA 1700001O22 GENE"/>
    <property type="match status" value="1"/>
</dbReference>
<evidence type="ECO:0000256" key="1">
    <source>
        <dbReference type="SAM" id="MobiDB-lite"/>
    </source>
</evidence>
<dbReference type="OrthoDB" id="9666100at2759"/>
<protein>
    <recommendedName>
        <fullName evidence="2">DUF4685 domain-containing protein</fullName>
    </recommendedName>
</protein>
<dbReference type="Proteomes" id="UP000700334">
    <property type="component" value="Unassembled WGS sequence"/>
</dbReference>